<dbReference type="STRING" id="1178516.AWR27_22860"/>
<evidence type="ECO:0000313" key="1">
    <source>
        <dbReference type="EMBL" id="AQG81887.1"/>
    </source>
</evidence>
<protein>
    <submittedName>
        <fullName evidence="1">Uncharacterized protein</fullName>
    </submittedName>
</protein>
<name>A0A1P9X2M9_9BACT</name>
<gene>
    <name evidence="1" type="ORF">AWR27_22860</name>
</gene>
<dbReference type="EMBL" id="CP014263">
    <property type="protein sequence ID" value="AQG81887.1"/>
    <property type="molecule type" value="Genomic_DNA"/>
</dbReference>
<sequence length="82" mass="9523">MNDRDKQRLDELELKTALLMARQDEQEAKLQQLALKLAYIEARQHRILKELGMPADQVDSLQAALDDARALNLITIPQQRWN</sequence>
<dbReference type="AlphaFoldDB" id="A0A1P9X2M9"/>
<organism evidence="1 2">
    <name type="scientific">Spirosoma montaniterrae</name>
    <dbReference type="NCBI Taxonomy" id="1178516"/>
    <lineage>
        <taxon>Bacteria</taxon>
        <taxon>Pseudomonadati</taxon>
        <taxon>Bacteroidota</taxon>
        <taxon>Cytophagia</taxon>
        <taxon>Cytophagales</taxon>
        <taxon>Cytophagaceae</taxon>
        <taxon>Spirosoma</taxon>
    </lineage>
</organism>
<dbReference type="OrthoDB" id="962501at2"/>
<dbReference type="KEGG" id="smon:AWR27_22860"/>
<reference evidence="1 2" key="1">
    <citation type="submission" date="2016-01" db="EMBL/GenBank/DDBJ databases">
        <authorList>
            <person name="Oliw E.H."/>
        </authorList>
    </citation>
    <scope>NUCLEOTIDE SEQUENCE [LARGE SCALE GENOMIC DNA]</scope>
    <source>
        <strain evidence="1 2">DY10</strain>
    </source>
</reference>
<evidence type="ECO:0000313" key="2">
    <source>
        <dbReference type="Proteomes" id="UP000187941"/>
    </source>
</evidence>
<accession>A0A1P9X2M9</accession>
<keyword evidence="2" id="KW-1185">Reference proteome</keyword>
<proteinExistence type="predicted"/>
<dbReference type="RefSeq" id="WP_077133366.1">
    <property type="nucleotide sequence ID" value="NZ_CP014263.1"/>
</dbReference>
<dbReference type="Proteomes" id="UP000187941">
    <property type="component" value="Chromosome"/>
</dbReference>